<keyword evidence="2" id="KW-0378">Hydrolase</keyword>
<evidence type="ECO:0000256" key="1">
    <source>
        <dbReference type="ARBA" id="ARBA00009009"/>
    </source>
</evidence>
<keyword evidence="5" id="KW-1185">Reference proteome</keyword>
<reference evidence="4 5" key="1">
    <citation type="journal article" date="2016" name="PLoS Pathog.">
        <title>Biosynthesis of antibiotic leucinostatins in bio-control fungus Purpureocillium lilacinum and their inhibition on phytophthora revealed by genome mining.</title>
        <authorList>
            <person name="Wang G."/>
            <person name="Liu Z."/>
            <person name="Lin R."/>
            <person name="Li E."/>
            <person name="Mao Z."/>
            <person name="Ling J."/>
            <person name="Yang Y."/>
            <person name="Yin W.B."/>
            <person name="Xie B."/>
        </authorList>
    </citation>
    <scope>NUCLEOTIDE SEQUENCE [LARGE SCALE GENOMIC DNA]</scope>
    <source>
        <strain evidence="4">170</strain>
    </source>
</reference>
<evidence type="ECO:0000256" key="2">
    <source>
        <dbReference type="ARBA" id="ARBA00022801"/>
    </source>
</evidence>
<dbReference type="KEGG" id="pchm:VFPPC_03388"/>
<dbReference type="GO" id="GO:0016787">
    <property type="term" value="F:hydrolase activity"/>
    <property type="evidence" value="ECO:0007669"/>
    <property type="project" value="UniProtKB-KW"/>
</dbReference>
<dbReference type="Pfam" id="PF00144">
    <property type="entry name" value="Beta-lactamase"/>
    <property type="match status" value="1"/>
</dbReference>
<comment type="similarity">
    <text evidence="1">Belongs to the class-A beta-lactamase family.</text>
</comment>
<dbReference type="SUPFAM" id="SSF56601">
    <property type="entry name" value="beta-lactamase/transpeptidase-like"/>
    <property type="match status" value="1"/>
</dbReference>
<dbReference type="GeneID" id="28846890"/>
<accession>A0A179G128</accession>
<dbReference type="InterPro" id="IPR050789">
    <property type="entry name" value="Diverse_Enzym_Activities"/>
</dbReference>
<dbReference type="PANTHER" id="PTHR43283">
    <property type="entry name" value="BETA-LACTAMASE-RELATED"/>
    <property type="match status" value="1"/>
</dbReference>
<evidence type="ECO:0000259" key="3">
    <source>
        <dbReference type="Pfam" id="PF00144"/>
    </source>
</evidence>
<feature type="domain" description="Beta-lactamase-related" evidence="3">
    <location>
        <begin position="15"/>
        <end position="395"/>
    </location>
</feature>
<evidence type="ECO:0000313" key="4">
    <source>
        <dbReference type="EMBL" id="OAQ71021.1"/>
    </source>
</evidence>
<evidence type="ECO:0000313" key="5">
    <source>
        <dbReference type="Proteomes" id="UP000078397"/>
    </source>
</evidence>
<dbReference type="OrthoDB" id="428260at2759"/>
<dbReference type="RefSeq" id="XP_018147558.1">
    <property type="nucleotide sequence ID" value="XM_018282896.1"/>
</dbReference>
<dbReference type="PANTHER" id="PTHR43283:SF17">
    <property type="entry name" value="(LOVD), PUTATIVE (AFU_ORTHOLOGUE AFUA_5G00920)-RELATED"/>
    <property type="match status" value="1"/>
</dbReference>
<dbReference type="InterPro" id="IPR012338">
    <property type="entry name" value="Beta-lactam/transpept-like"/>
</dbReference>
<dbReference type="Gene3D" id="3.40.710.10">
    <property type="entry name" value="DD-peptidase/beta-lactamase superfamily"/>
    <property type="match status" value="1"/>
</dbReference>
<name>A0A179G128_METCM</name>
<dbReference type="STRING" id="1380566.A0A179G128"/>
<dbReference type="InterPro" id="IPR001466">
    <property type="entry name" value="Beta-lactam-related"/>
</dbReference>
<organism evidence="4 5">
    <name type="scientific">Pochonia chlamydosporia 170</name>
    <dbReference type="NCBI Taxonomy" id="1380566"/>
    <lineage>
        <taxon>Eukaryota</taxon>
        <taxon>Fungi</taxon>
        <taxon>Dikarya</taxon>
        <taxon>Ascomycota</taxon>
        <taxon>Pezizomycotina</taxon>
        <taxon>Sordariomycetes</taxon>
        <taxon>Hypocreomycetidae</taxon>
        <taxon>Hypocreales</taxon>
        <taxon>Clavicipitaceae</taxon>
        <taxon>Pochonia</taxon>
    </lineage>
</organism>
<dbReference type="AlphaFoldDB" id="A0A179G128"/>
<dbReference type="EMBL" id="LSBJ02000002">
    <property type="protein sequence ID" value="OAQ71021.1"/>
    <property type="molecule type" value="Genomic_DNA"/>
</dbReference>
<protein>
    <submittedName>
        <fullName evidence="4">Transesterase (LovD)</fullName>
    </submittedName>
</protein>
<proteinExistence type="inferred from homology"/>
<dbReference type="Proteomes" id="UP000078397">
    <property type="component" value="Unassembled WGS sequence"/>
</dbReference>
<gene>
    <name evidence="4" type="ORF">VFPPC_03388</name>
</gene>
<comment type="caution">
    <text evidence="4">The sequence shown here is derived from an EMBL/GenBank/DDBJ whole genome shotgun (WGS) entry which is preliminary data.</text>
</comment>
<sequence>MNKLDDILRRYTVQGEDTKNKLLGAAFVVTDKQGRHLQLTHIPPKLIPPGTIYSGANGRLDLDTKSPIFTEKTFTWVASLTKLATTISILQLVEQGKLNLDADTRHLIPQLQNAQILREFDDNDNPVMENNNSPITMRQLLTHTSGFSYEFSDPVLLQWSRTQPNRHVSRIQWSRLEFTTPLRFAPGESWGYGVGLDWAGQVLEAITGKTLGQYMQENIFDPLGLSDTGFWPERIPHTASRTLQNVQRTKDMGLSEAYWPTPEKHEIESGGGGLFTTASDYAVFLRAFLTGKLVGEETMKEMRTSQLNEAQSQFFNMIAFHPMVHNTFAPEFQKGTKITHGLGGMVNIEDVPGKRKAGSIAWSGILNSRWWADPKTGIAGVLVVNVRPNGDPVVAKLYDELEYAVYGELLGEKALQSRI</sequence>